<evidence type="ECO:0000313" key="5">
    <source>
        <dbReference type="Proteomes" id="UP000813427"/>
    </source>
</evidence>
<name>A0A8K0WAF1_9HYPO</name>
<keyword evidence="5" id="KW-1185">Reference proteome</keyword>
<keyword evidence="1" id="KW-0479">Metal-binding</keyword>
<dbReference type="EMBL" id="JAGPXF010000004">
    <property type="protein sequence ID" value="KAH7245029.1"/>
    <property type="molecule type" value="Genomic_DNA"/>
</dbReference>
<proteinExistence type="predicted"/>
<keyword evidence="1" id="KW-0863">Zinc-finger</keyword>
<gene>
    <name evidence="4" type="ORF">BKA59DRAFT_544434</name>
</gene>
<dbReference type="GO" id="GO:0008270">
    <property type="term" value="F:zinc ion binding"/>
    <property type="evidence" value="ECO:0007669"/>
    <property type="project" value="UniProtKB-KW"/>
</dbReference>
<dbReference type="OrthoDB" id="10056939at2759"/>
<evidence type="ECO:0000256" key="1">
    <source>
        <dbReference type="PROSITE-ProRule" id="PRU00042"/>
    </source>
</evidence>
<organism evidence="4 5">
    <name type="scientific">Fusarium tricinctum</name>
    <dbReference type="NCBI Taxonomy" id="61284"/>
    <lineage>
        <taxon>Eukaryota</taxon>
        <taxon>Fungi</taxon>
        <taxon>Dikarya</taxon>
        <taxon>Ascomycota</taxon>
        <taxon>Pezizomycotina</taxon>
        <taxon>Sordariomycetes</taxon>
        <taxon>Hypocreomycetidae</taxon>
        <taxon>Hypocreales</taxon>
        <taxon>Nectriaceae</taxon>
        <taxon>Fusarium</taxon>
        <taxon>Fusarium tricinctum species complex</taxon>
    </lineage>
</organism>
<keyword evidence="1" id="KW-0862">Zinc</keyword>
<dbReference type="PROSITE" id="PS00028">
    <property type="entry name" value="ZINC_FINGER_C2H2_1"/>
    <property type="match status" value="1"/>
</dbReference>
<dbReference type="AlphaFoldDB" id="A0A8K0WAF1"/>
<protein>
    <recommendedName>
        <fullName evidence="3">C2H2-type domain-containing protein</fullName>
    </recommendedName>
</protein>
<feature type="domain" description="C2H2-type" evidence="3">
    <location>
        <begin position="141"/>
        <end position="169"/>
    </location>
</feature>
<feature type="region of interest" description="Disordered" evidence="2">
    <location>
        <begin position="49"/>
        <end position="76"/>
    </location>
</feature>
<evidence type="ECO:0000256" key="2">
    <source>
        <dbReference type="SAM" id="MobiDB-lite"/>
    </source>
</evidence>
<sequence>MSGTGSPRTGQPVVEGDWLLWLHNTEDVLGDDGSTAHFNLIDDSSIDGPFHSESNYQRREGDRASEDTSNEFAPLSSDALIEDTAWPMSSGYYGPPSDSSAGSIDSIPSSIKLASRLRRRRKQMSQQMSSIQDGEKAKRRYQCTFCTDAFKTKHDWQRHETTMHLSLEQWKCSKYGPTINHPDGKTYCIFCNCPDPTPEHPELHNYAACVAQPEEARLFHRKDHLRQHLRLFHQGCNINDSMKSWLSSVDNVVSRCGFCDEQMASWTERQKHLAGHFRMGSDMTEWKGNRGFDRQIDEIVENDMPSFLIGDQRRTMEPFSASRADHRASSLSDRVSTDSNILGPGLVDKELELHNTGHSYREVEQRLLRYVSTSISQGHVPSDQQIQIKMSRIIYGPDNTWDNTWADNPQWLDIFRKKAGLISLPLSGGKNAFIGF</sequence>
<dbReference type="InterPro" id="IPR013087">
    <property type="entry name" value="Znf_C2H2_type"/>
</dbReference>
<feature type="compositionally biased region" description="Basic and acidic residues" evidence="2">
    <location>
        <begin position="56"/>
        <end position="66"/>
    </location>
</feature>
<evidence type="ECO:0000313" key="4">
    <source>
        <dbReference type="EMBL" id="KAH7245029.1"/>
    </source>
</evidence>
<comment type="caution">
    <text evidence="4">The sequence shown here is derived from an EMBL/GenBank/DDBJ whole genome shotgun (WGS) entry which is preliminary data.</text>
</comment>
<dbReference type="Proteomes" id="UP000813427">
    <property type="component" value="Unassembled WGS sequence"/>
</dbReference>
<dbReference type="PROSITE" id="PS50157">
    <property type="entry name" value="ZINC_FINGER_C2H2_2"/>
    <property type="match status" value="1"/>
</dbReference>
<reference evidence="4" key="1">
    <citation type="journal article" date="2021" name="Nat. Commun.">
        <title>Genetic determinants of endophytism in the Arabidopsis root mycobiome.</title>
        <authorList>
            <person name="Mesny F."/>
            <person name="Miyauchi S."/>
            <person name="Thiergart T."/>
            <person name="Pickel B."/>
            <person name="Atanasova L."/>
            <person name="Karlsson M."/>
            <person name="Huettel B."/>
            <person name="Barry K.W."/>
            <person name="Haridas S."/>
            <person name="Chen C."/>
            <person name="Bauer D."/>
            <person name="Andreopoulos W."/>
            <person name="Pangilinan J."/>
            <person name="LaButti K."/>
            <person name="Riley R."/>
            <person name="Lipzen A."/>
            <person name="Clum A."/>
            <person name="Drula E."/>
            <person name="Henrissat B."/>
            <person name="Kohler A."/>
            <person name="Grigoriev I.V."/>
            <person name="Martin F.M."/>
            <person name="Hacquard S."/>
        </authorList>
    </citation>
    <scope>NUCLEOTIDE SEQUENCE</scope>
    <source>
        <strain evidence="4">MPI-SDFR-AT-0068</strain>
    </source>
</reference>
<dbReference type="SMART" id="SM00355">
    <property type="entry name" value="ZnF_C2H2"/>
    <property type="match status" value="2"/>
</dbReference>
<accession>A0A8K0WAF1</accession>
<evidence type="ECO:0000259" key="3">
    <source>
        <dbReference type="PROSITE" id="PS50157"/>
    </source>
</evidence>